<dbReference type="InterPro" id="IPR027417">
    <property type="entry name" value="P-loop_NTPase"/>
</dbReference>
<evidence type="ECO:0000256" key="5">
    <source>
        <dbReference type="ARBA" id="ARBA00022840"/>
    </source>
</evidence>
<evidence type="ECO:0000256" key="3">
    <source>
        <dbReference type="ARBA" id="ARBA00022741"/>
    </source>
</evidence>
<dbReference type="GO" id="GO:0005737">
    <property type="term" value="C:cytoplasm"/>
    <property type="evidence" value="ECO:0007669"/>
    <property type="project" value="UniProtKB-SubCell"/>
</dbReference>
<dbReference type="InterPro" id="IPR011994">
    <property type="entry name" value="Cytidylate_kinase_dom"/>
</dbReference>
<keyword evidence="5 8" id="KW-0067">ATP-binding</keyword>
<keyword evidence="2 8" id="KW-0808">Transferase</keyword>
<comment type="catalytic activity">
    <reaction evidence="6 8">
        <text>dCMP + ATP = dCDP + ADP</text>
        <dbReference type="Rhea" id="RHEA:25094"/>
        <dbReference type="ChEBI" id="CHEBI:30616"/>
        <dbReference type="ChEBI" id="CHEBI:57566"/>
        <dbReference type="ChEBI" id="CHEBI:58593"/>
        <dbReference type="ChEBI" id="CHEBI:456216"/>
        <dbReference type="EC" id="2.7.4.25"/>
    </reaction>
</comment>
<dbReference type="STRING" id="1963862.B4O97_05870"/>
<dbReference type="Pfam" id="PF02224">
    <property type="entry name" value="Cytidylate_kin"/>
    <property type="match status" value="1"/>
</dbReference>
<feature type="domain" description="Cytidylate kinase" evidence="9">
    <location>
        <begin position="3"/>
        <end position="209"/>
    </location>
</feature>
<dbReference type="GO" id="GO:0036430">
    <property type="term" value="F:CMP kinase activity"/>
    <property type="evidence" value="ECO:0007669"/>
    <property type="project" value="RHEA"/>
</dbReference>
<comment type="catalytic activity">
    <reaction evidence="7 8">
        <text>CMP + ATP = CDP + ADP</text>
        <dbReference type="Rhea" id="RHEA:11600"/>
        <dbReference type="ChEBI" id="CHEBI:30616"/>
        <dbReference type="ChEBI" id="CHEBI:58069"/>
        <dbReference type="ChEBI" id="CHEBI:60377"/>
        <dbReference type="ChEBI" id="CHEBI:456216"/>
        <dbReference type="EC" id="2.7.4.25"/>
    </reaction>
</comment>
<proteinExistence type="inferred from homology"/>
<evidence type="ECO:0000256" key="7">
    <source>
        <dbReference type="ARBA" id="ARBA00048478"/>
    </source>
</evidence>
<gene>
    <name evidence="8" type="primary">cmk</name>
    <name evidence="10" type="ORF">B4O97_05870</name>
</gene>
<evidence type="ECO:0000313" key="11">
    <source>
        <dbReference type="Proteomes" id="UP000192343"/>
    </source>
</evidence>
<evidence type="ECO:0000313" key="10">
    <source>
        <dbReference type="EMBL" id="ORC36590.1"/>
    </source>
</evidence>
<comment type="caution">
    <text evidence="10">The sequence shown here is derived from an EMBL/GenBank/DDBJ whole genome shotgun (WGS) entry which is preliminary data.</text>
</comment>
<dbReference type="RefSeq" id="WP_083049134.1">
    <property type="nucleotide sequence ID" value="NZ_MWQY01000005.1"/>
</dbReference>
<name>A0A1Y1S1G4_9SPIO</name>
<dbReference type="Proteomes" id="UP000192343">
    <property type="component" value="Unassembled WGS sequence"/>
</dbReference>
<keyword evidence="4 8" id="KW-0418">Kinase</keyword>
<dbReference type="OrthoDB" id="9807434at2"/>
<dbReference type="GO" id="GO:0036431">
    <property type="term" value="F:dCMP kinase activity"/>
    <property type="evidence" value="ECO:0007669"/>
    <property type="project" value="InterPro"/>
</dbReference>
<dbReference type="GO" id="GO:0005524">
    <property type="term" value="F:ATP binding"/>
    <property type="evidence" value="ECO:0007669"/>
    <property type="project" value="UniProtKB-UniRule"/>
</dbReference>
<feature type="binding site" evidence="8">
    <location>
        <begin position="7"/>
        <end position="15"/>
    </location>
    <ligand>
        <name>ATP</name>
        <dbReference type="ChEBI" id="CHEBI:30616"/>
    </ligand>
</feature>
<keyword evidence="3 8" id="KW-0547">Nucleotide-binding</keyword>
<comment type="similarity">
    <text evidence="1 8">Belongs to the cytidylate kinase family. Type 1 subfamily.</text>
</comment>
<evidence type="ECO:0000259" key="9">
    <source>
        <dbReference type="Pfam" id="PF02224"/>
    </source>
</evidence>
<dbReference type="InterPro" id="IPR003136">
    <property type="entry name" value="Cytidylate_kin"/>
</dbReference>
<protein>
    <recommendedName>
        <fullName evidence="8">Cytidylate kinase</fullName>
        <shortName evidence="8">CK</shortName>
        <ecNumber evidence="8">2.7.4.25</ecNumber>
    </recommendedName>
    <alternativeName>
        <fullName evidence="8">Cytidine monophosphate kinase</fullName>
        <shortName evidence="8">CMP kinase</shortName>
    </alternativeName>
</protein>
<dbReference type="Gene3D" id="3.40.50.300">
    <property type="entry name" value="P-loop containing nucleotide triphosphate hydrolases"/>
    <property type="match status" value="1"/>
</dbReference>
<organism evidence="10 11">
    <name type="scientific">Marispirochaeta aestuarii</name>
    <dbReference type="NCBI Taxonomy" id="1963862"/>
    <lineage>
        <taxon>Bacteria</taxon>
        <taxon>Pseudomonadati</taxon>
        <taxon>Spirochaetota</taxon>
        <taxon>Spirochaetia</taxon>
        <taxon>Spirochaetales</taxon>
        <taxon>Spirochaetaceae</taxon>
        <taxon>Marispirochaeta</taxon>
    </lineage>
</organism>
<evidence type="ECO:0000256" key="6">
    <source>
        <dbReference type="ARBA" id="ARBA00047615"/>
    </source>
</evidence>
<evidence type="ECO:0000256" key="4">
    <source>
        <dbReference type="ARBA" id="ARBA00022777"/>
    </source>
</evidence>
<dbReference type="GO" id="GO:0006220">
    <property type="term" value="P:pyrimidine nucleotide metabolic process"/>
    <property type="evidence" value="ECO:0007669"/>
    <property type="project" value="UniProtKB-UniRule"/>
</dbReference>
<sequence>MVVAIDGPAGVGKSSISVELAGKTGFHYLNSGNFYRAVTYAALRENLDLETQSIVESFAATIQFEYRDGDIYLAGDNITAELHSDQVDAQVAQVSSFRGVREWVNQRLREISSRRDIIVEGRDISTVVFPDAELKVFLDASPEVRARRRFDQGVSGLSLDEIAEGIRKRDEIDRSKEWGRLVRAEDALYVDTSGLTIEEVCAKVVRKIHEITRKNIEETESKHE</sequence>
<dbReference type="CDD" id="cd02020">
    <property type="entry name" value="CMPK"/>
    <property type="match status" value="1"/>
</dbReference>
<keyword evidence="11" id="KW-1185">Reference proteome</keyword>
<evidence type="ECO:0000256" key="8">
    <source>
        <dbReference type="HAMAP-Rule" id="MF_00238"/>
    </source>
</evidence>
<comment type="subcellular location">
    <subcellularLocation>
        <location evidence="8">Cytoplasm</location>
    </subcellularLocation>
</comment>
<dbReference type="SUPFAM" id="SSF52540">
    <property type="entry name" value="P-loop containing nucleoside triphosphate hydrolases"/>
    <property type="match status" value="1"/>
</dbReference>
<evidence type="ECO:0000256" key="2">
    <source>
        <dbReference type="ARBA" id="ARBA00022679"/>
    </source>
</evidence>
<evidence type="ECO:0000256" key="1">
    <source>
        <dbReference type="ARBA" id="ARBA00009427"/>
    </source>
</evidence>
<keyword evidence="8" id="KW-0963">Cytoplasm</keyword>
<reference evidence="10 11" key="1">
    <citation type="submission" date="2017-03" db="EMBL/GenBank/DDBJ databases">
        <title>Draft Genome sequence of Marispirochaeta sp. strain JC444.</title>
        <authorList>
            <person name="Shivani Y."/>
            <person name="Subhash Y."/>
            <person name="Sasikala C."/>
            <person name="Ramana C."/>
        </authorList>
    </citation>
    <scope>NUCLEOTIDE SEQUENCE [LARGE SCALE GENOMIC DNA]</scope>
    <source>
        <strain evidence="10 11">JC444</strain>
    </source>
</reference>
<accession>A0A1Y1S1G4</accession>
<dbReference type="HAMAP" id="MF_00238">
    <property type="entry name" value="Cytidyl_kinase_type1"/>
    <property type="match status" value="1"/>
</dbReference>
<dbReference type="NCBIfam" id="TIGR00017">
    <property type="entry name" value="cmk"/>
    <property type="match status" value="1"/>
</dbReference>
<dbReference type="EC" id="2.7.4.25" evidence="8"/>
<dbReference type="AlphaFoldDB" id="A0A1Y1S1G4"/>
<dbReference type="EMBL" id="MWQY01000005">
    <property type="protein sequence ID" value="ORC36590.1"/>
    <property type="molecule type" value="Genomic_DNA"/>
</dbReference>